<keyword evidence="2" id="KW-0809">Transit peptide</keyword>
<organism evidence="3">
    <name type="scientific">Ixodes ricinus</name>
    <name type="common">Common tick</name>
    <name type="synonym">Acarus ricinus</name>
    <dbReference type="NCBI Taxonomy" id="34613"/>
    <lineage>
        <taxon>Eukaryota</taxon>
        <taxon>Metazoa</taxon>
        <taxon>Ecdysozoa</taxon>
        <taxon>Arthropoda</taxon>
        <taxon>Chelicerata</taxon>
        <taxon>Arachnida</taxon>
        <taxon>Acari</taxon>
        <taxon>Parasitiformes</taxon>
        <taxon>Ixodida</taxon>
        <taxon>Ixodoidea</taxon>
        <taxon>Ixodidae</taxon>
        <taxon>Ixodinae</taxon>
        <taxon>Ixodes</taxon>
    </lineage>
</organism>
<dbReference type="AlphaFoldDB" id="V5HZN6"/>
<dbReference type="InterPro" id="IPR038538">
    <property type="entry name" value="MTERF_sf"/>
</dbReference>
<sequence length="416" mass="46747">MSSVSAIRGVLLGSLARSWQRSCQLPIASRSSALCLLQQLPRKFSNSPGPQEETTEASQIGGHDYFKSFYYGSHGASELQPRVAGQSPAVVDIPEDALDDDLTPFQEQLASEPHRDALSTEVDPEFLDEVGPGLHRSFNLAAYVNQSETLQKFLQLGVDLSRFDRSPGVPQMILALDFEKDVEPVIRFLTSLGVEPDRLGYFFTKNPRILKVQLENLQVRVDYLLSKKFTKEQVGRIASNAPFFLMFSVRRMDRRLGYLQKTFELTGDEVRHVVARLPKLPTCSINLISDNTFAIKEEMGFSPEQTKQLLLNSPKLFLSTRRFIVEAFDYLHNTMALEPTDQLLKFTLHSLTYPGKSVVLPVLAYEFLAKLGRDQYDATQPNYVSLKALVSGSDADFCENVAKTSVDTFNQFLKTV</sequence>
<name>V5HZN6_IXORI</name>
<evidence type="ECO:0000313" key="3">
    <source>
        <dbReference type="EMBL" id="JAB80208.1"/>
    </source>
</evidence>
<dbReference type="GO" id="GO:0003676">
    <property type="term" value="F:nucleic acid binding"/>
    <property type="evidence" value="ECO:0007669"/>
    <property type="project" value="InterPro"/>
</dbReference>
<dbReference type="GO" id="GO:0061668">
    <property type="term" value="P:mitochondrial ribosome assembly"/>
    <property type="evidence" value="ECO:0007669"/>
    <property type="project" value="TreeGrafter"/>
</dbReference>
<dbReference type="InterPro" id="IPR003690">
    <property type="entry name" value="MTERF"/>
</dbReference>
<reference evidence="3" key="1">
    <citation type="journal article" date="2015" name="Sci. Rep.">
        <title>Tissue- and time-dependent transcription in Ixodes ricinus salivary glands and midguts when blood feeding on the vertebrate host.</title>
        <authorList>
            <person name="Kotsyfakis M."/>
            <person name="Schwarz A."/>
            <person name="Erhart J."/>
            <person name="Ribeiro J.M."/>
        </authorList>
    </citation>
    <scope>NUCLEOTIDE SEQUENCE</scope>
    <source>
        <tissue evidence="3">Salivary gland and midgut</tissue>
    </source>
</reference>
<dbReference type="Pfam" id="PF02536">
    <property type="entry name" value="mTERF"/>
    <property type="match status" value="1"/>
</dbReference>
<accession>V5HZN6</accession>
<dbReference type="PANTHER" id="PTHR13068:SF112">
    <property type="entry name" value="TRANSCRIPTION TERMINATION FACTOR 3, MITOCHONDRIAL"/>
    <property type="match status" value="1"/>
</dbReference>
<dbReference type="Gene3D" id="1.25.70.10">
    <property type="entry name" value="Transcription termination factor 3, mitochondrial"/>
    <property type="match status" value="1"/>
</dbReference>
<evidence type="ECO:0000256" key="1">
    <source>
        <dbReference type="ARBA" id="ARBA00007692"/>
    </source>
</evidence>
<dbReference type="EMBL" id="GANP01004260">
    <property type="protein sequence ID" value="JAB80208.1"/>
    <property type="molecule type" value="mRNA"/>
</dbReference>
<comment type="similarity">
    <text evidence="1">Belongs to the mTERF family.</text>
</comment>
<dbReference type="PANTHER" id="PTHR13068">
    <property type="entry name" value="CGI-12 PROTEIN-RELATED"/>
    <property type="match status" value="1"/>
</dbReference>
<dbReference type="SMART" id="SM00733">
    <property type="entry name" value="Mterf"/>
    <property type="match status" value="4"/>
</dbReference>
<proteinExistence type="evidence at transcript level"/>
<protein>
    <submittedName>
        <fullName evidence="3">Putative transcription regulatory region dna binding protein</fullName>
    </submittedName>
</protein>
<evidence type="ECO:0000256" key="2">
    <source>
        <dbReference type="ARBA" id="ARBA00022946"/>
    </source>
</evidence>
<dbReference type="GO" id="GO:0005739">
    <property type="term" value="C:mitochondrion"/>
    <property type="evidence" value="ECO:0007669"/>
    <property type="project" value="TreeGrafter"/>
</dbReference>
<dbReference type="GO" id="GO:0006390">
    <property type="term" value="P:mitochondrial transcription"/>
    <property type="evidence" value="ECO:0007669"/>
    <property type="project" value="TreeGrafter"/>
</dbReference>